<comment type="caution">
    <text evidence="1">The sequence shown here is derived from an EMBL/GenBank/DDBJ whole genome shotgun (WGS) entry which is preliminary data.</text>
</comment>
<accession>A0A2P4PK94</accession>
<reference evidence="1 2" key="2">
    <citation type="journal article" date="2018" name="New Phytol.">
        <title>High intraspecific genome diversity in the model arbuscular mycorrhizal symbiont Rhizophagus irregularis.</title>
        <authorList>
            <person name="Chen E.C.H."/>
            <person name="Morin E."/>
            <person name="Beaudet D."/>
            <person name="Noel J."/>
            <person name="Yildirir G."/>
            <person name="Ndikumana S."/>
            <person name="Charron P."/>
            <person name="St-Onge C."/>
            <person name="Giorgi J."/>
            <person name="Kruger M."/>
            <person name="Marton T."/>
            <person name="Ropars J."/>
            <person name="Grigoriev I.V."/>
            <person name="Hainaut M."/>
            <person name="Henrissat B."/>
            <person name="Roux C."/>
            <person name="Martin F."/>
            <person name="Corradi N."/>
        </authorList>
    </citation>
    <scope>NUCLEOTIDE SEQUENCE [LARGE SCALE GENOMIC DNA]</scope>
    <source>
        <strain evidence="1 2">DAOM 197198</strain>
    </source>
</reference>
<dbReference type="AlphaFoldDB" id="A0A2P4PK94"/>
<evidence type="ECO:0000313" key="1">
    <source>
        <dbReference type="EMBL" id="POG65814.1"/>
    </source>
</evidence>
<dbReference type="Proteomes" id="UP000018888">
    <property type="component" value="Unassembled WGS sequence"/>
</dbReference>
<protein>
    <submittedName>
        <fullName evidence="1">Uncharacterized protein</fullName>
    </submittedName>
</protein>
<name>A0A2P4PK94_RHIID</name>
<organism evidence="1 2">
    <name type="scientific">Rhizophagus irregularis (strain DAOM 181602 / DAOM 197198 / MUCL 43194)</name>
    <name type="common">Arbuscular mycorrhizal fungus</name>
    <name type="synonym">Glomus intraradices</name>
    <dbReference type="NCBI Taxonomy" id="747089"/>
    <lineage>
        <taxon>Eukaryota</taxon>
        <taxon>Fungi</taxon>
        <taxon>Fungi incertae sedis</taxon>
        <taxon>Mucoromycota</taxon>
        <taxon>Glomeromycotina</taxon>
        <taxon>Glomeromycetes</taxon>
        <taxon>Glomerales</taxon>
        <taxon>Glomeraceae</taxon>
        <taxon>Rhizophagus</taxon>
    </lineage>
</organism>
<gene>
    <name evidence="1" type="ORF">GLOIN_2v1804116</name>
</gene>
<keyword evidence="2" id="KW-1185">Reference proteome</keyword>
<dbReference type="EMBL" id="AUPC02000205">
    <property type="protein sequence ID" value="POG65814.1"/>
    <property type="molecule type" value="Genomic_DNA"/>
</dbReference>
<evidence type="ECO:0000313" key="2">
    <source>
        <dbReference type="Proteomes" id="UP000018888"/>
    </source>
</evidence>
<proteinExistence type="predicted"/>
<sequence>MSITVAKIDTRSVNMTVEVRSNSLNSSADFDKISKDMEEREYVENKNGNIVPYITKENACEIHQILNDPNVLDMFFGSEEPPYVKQNLYIVVNEMPEIKLQSLGKFMIKYIEWGTFTENLPLNDPPQEAISSKDIEKFNNILDTELGDDFRSKHHNLIAISLYWKIRNELYENVPAIVFYVIRKNILPHNNTLFPENIGSFITDVCEGFYKPTVVERGEIYCCEYKEMVSPGSSIGVKSRIGTLGFFVKDSNQQIYLMTNEHIVSGHNSEYIHQPSDFDYIGRSLEDLASSLEALEELIFKDKQLNDSEKKLTMIESFNLKNVMNEEHGHSALTEDMEELKRLESVISVLKEVIVEEDGNNVKHQDLLRMLEAFNKLLMFRTENKLENEKKKELQVELEKLEALQIMLKLHRLECEFNKTKKEWNEILNIDYEFFKNKLSKKL</sequence>
<dbReference type="VEuPathDB" id="FungiDB:RhiirFUN_004134"/>
<reference evidence="1 2" key="1">
    <citation type="journal article" date="2013" name="Proc. Natl. Acad. Sci. U.S.A.">
        <title>Genome of an arbuscular mycorrhizal fungus provides insight into the oldest plant symbiosis.</title>
        <authorList>
            <person name="Tisserant E."/>
            <person name="Malbreil M."/>
            <person name="Kuo A."/>
            <person name="Kohler A."/>
            <person name="Symeonidi A."/>
            <person name="Balestrini R."/>
            <person name="Charron P."/>
            <person name="Duensing N."/>
            <person name="Frei Dit Frey N."/>
            <person name="Gianinazzi-Pearson V."/>
            <person name="Gilbert L.B."/>
            <person name="Handa Y."/>
            <person name="Herr J.R."/>
            <person name="Hijri M."/>
            <person name="Koul R."/>
            <person name="Kawaguchi M."/>
            <person name="Krajinski F."/>
            <person name="Lammers P.J."/>
            <person name="Masclaux F.G."/>
            <person name="Murat C."/>
            <person name="Morin E."/>
            <person name="Ndikumana S."/>
            <person name="Pagni M."/>
            <person name="Petitpierre D."/>
            <person name="Requena N."/>
            <person name="Rosikiewicz P."/>
            <person name="Riley R."/>
            <person name="Saito K."/>
            <person name="San Clemente H."/>
            <person name="Shapiro H."/>
            <person name="van Tuinen D."/>
            <person name="Becard G."/>
            <person name="Bonfante P."/>
            <person name="Paszkowski U."/>
            <person name="Shachar-Hill Y.Y."/>
            <person name="Tuskan G.A."/>
            <person name="Young P.W."/>
            <person name="Sanders I.R."/>
            <person name="Henrissat B."/>
            <person name="Rensing S.A."/>
            <person name="Grigoriev I.V."/>
            <person name="Corradi N."/>
            <person name="Roux C."/>
            <person name="Martin F."/>
        </authorList>
    </citation>
    <scope>NUCLEOTIDE SEQUENCE [LARGE SCALE GENOMIC DNA]</scope>
    <source>
        <strain evidence="1 2">DAOM 197198</strain>
    </source>
</reference>